<dbReference type="Proteomes" id="UP000516361">
    <property type="component" value="Chromosome"/>
</dbReference>
<feature type="transmembrane region" description="Helical" evidence="1">
    <location>
        <begin position="161"/>
        <end position="181"/>
    </location>
</feature>
<feature type="transmembrane region" description="Helical" evidence="1">
    <location>
        <begin position="187"/>
        <end position="205"/>
    </location>
</feature>
<protein>
    <recommendedName>
        <fullName evidence="4">ABC transporter permease</fullName>
    </recommendedName>
</protein>
<evidence type="ECO:0000313" key="3">
    <source>
        <dbReference type="Proteomes" id="UP000516361"/>
    </source>
</evidence>
<dbReference type="EMBL" id="AP018712">
    <property type="protein sequence ID" value="BBE30082.1"/>
    <property type="molecule type" value="Genomic_DNA"/>
</dbReference>
<keyword evidence="1" id="KW-0812">Transmembrane</keyword>
<dbReference type="KEGG" id="ocy:OSSY52_02230"/>
<organism evidence="2 3">
    <name type="scientific">Tepiditoga spiralis</name>
    <dbReference type="NCBI Taxonomy" id="2108365"/>
    <lineage>
        <taxon>Bacteria</taxon>
        <taxon>Thermotogati</taxon>
        <taxon>Thermotogota</taxon>
        <taxon>Thermotogae</taxon>
        <taxon>Petrotogales</taxon>
        <taxon>Petrotogaceae</taxon>
        <taxon>Tepiditoga</taxon>
    </lineage>
</organism>
<feature type="transmembrane region" description="Helical" evidence="1">
    <location>
        <begin position="47"/>
        <end position="67"/>
    </location>
</feature>
<gene>
    <name evidence="2" type="ORF">OSSY52_02230</name>
</gene>
<evidence type="ECO:0000256" key="1">
    <source>
        <dbReference type="SAM" id="Phobius"/>
    </source>
</evidence>
<proteinExistence type="predicted"/>
<keyword evidence="3" id="KW-1185">Reference proteome</keyword>
<dbReference type="AlphaFoldDB" id="A0A7G1G7U0"/>
<feature type="transmembrane region" description="Helical" evidence="1">
    <location>
        <begin position="131"/>
        <end position="154"/>
    </location>
</feature>
<keyword evidence="1" id="KW-0472">Membrane</keyword>
<feature type="transmembrane region" description="Helical" evidence="1">
    <location>
        <begin position="97"/>
        <end position="119"/>
    </location>
</feature>
<evidence type="ECO:0000313" key="2">
    <source>
        <dbReference type="EMBL" id="BBE30082.1"/>
    </source>
</evidence>
<sequence>MNEIITIFYKEFQEFISVNKKRSMVLKLIYLPIMYLILLLENRPKNFLIFLMFILFIIGIYSVFITYNSVQEEKNKKTLETLLSIGLKRKNIFVGKIILPIIVSLIITIYNICCIYIINLFNYFPKIEINLILFFAIPILFGVLNATMTFLLTLKMDKSYYMSYFISATVFIFGFIIFYPISLIKTLLLIMYMIIMICIIMIFTIQRFNKYKIF</sequence>
<accession>A0A7G1G7U0</accession>
<evidence type="ECO:0008006" key="4">
    <source>
        <dbReference type="Google" id="ProtNLM"/>
    </source>
</evidence>
<feature type="transmembrane region" description="Helical" evidence="1">
    <location>
        <begin position="24"/>
        <end position="41"/>
    </location>
</feature>
<dbReference type="InParanoid" id="A0A7G1G7U0"/>
<name>A0A7G1G7U0_9BACT</name>
<reference evidence="2 3" key="1">
    <citation type="submission" date="2018-06" db="EMBL/GenBank/DDBJ databases">
        <title>Genome sequencing of Oceanotoga sp. sy52.</title>
        <authorList>
            <person name="Mori K."/>
        </authorList>
    </citation>
    <scope>NUCLEOTIDE SEQUENCE [LARGE SCALE GENOMIC DNA]</scope>
    <source>
        <strain evidence="3">sy52</strain>
    </source>
</reference>
<keyword evidence="1" id="KW-1133">Transmembrane helix</keyword>